<evidence type="ECO:0000313" key="2">
    <source>
        <dbReference type="EMBL" id="BEG98367.1"/>
    </source>
</evidence>
<dbReference type="EMBL" id="AP028055">
    <property type="protein sequence ID" value="BEG98367.1"/>
    <property type="molecule type" value="Genomic_DNA"/>
</dbReference>
<name>A0ABM8IFU7_9BACE</name>
<keyword evidence="3" id="KW-1185">Reference proteome</keyword>
<proteinExistence type="predicted"/>
<dbReference type="Proteomes" id="UP001496674">
    <property type="component" value="Chromosome"/>
</dbReference>
<dbReference type="Gene3D" id="2.60.40.420">
    <property type="entry name" value="Cupredoxins - blue copper proteins"/>
    <property type="match status" value="1"/>
</dbReference>
<protein>
    <recommendedName>
        <fullName evidence="1">Secretion system C-terminal sorting domain-containing protein</fullName>
    </recommendedName>
</protein>
<evidence type="ECO:0000259" key="1">
    <source>
        <dbReference type="Pfam" id="PF18962"/>
    </source>
</evidence>
<dbReference type="InterPro" id="IPR008972">
    <property type="entry name" value="Cupredoxin"/>
</dbReference>
<organism evidence="2 3">
    <name type="scientific">Bacteroides sedimenti</name>
    <dbReference type="NCBI Taxonomy" id="2136147"/>
    <lineage>
        <taxon>Bacteria</taxon>
        <taxon>Pseudomonadati</taxon>
        <taxon>Bacteroidota</taxon>
        <taxon>Bacteroidia</taxon>
        <taxon>Bacteroidales</taxon>
        <taxon>Bacteroidaceae</taxon>
        <taxon>Bacteroides</taxon>
    </lineage>
</organism>
<accession>A0ABM8IFU7</accession>
<dbReference type="NCBIfam" id="TIGR04183">
    <property type="entry name" value="Por_Secre_tail"/>
    <property type="match status" value="1"/>
</dbReference>
<evidence type="ECO:0000313" key="3">
    <source>
        <dbReference type="Proteomes" id="UP001496674"/>
    </source>
</evidence>
<gene>
    <name evidence="2" type="ORF">BSYN_06320</name>
</gene>
<dbReference type="SUPFAM" id="SSF49503">
    <property type="entry name" value="Cupredoxins"/>
    <property type="match status" value="1"/>
</dbReference>
<dbReference type="Pfam" id="PF18962">
    <property type="entry name" value="Por_Secre_tail"/>
    <property type="match status" value="1"/>
</dbReference>
<sequence>MKKLVLLILLFTMGIASFGKNWRITNSGFTFSPSTLTISFGDSVDFSLAGIHTVQEVDQNTWNSNDITPLPGGFSTPFGGGQVLPDKLTVGTHYYVCTVHVGTTGMKGIIIVKNATGIDQNNANNNISIYPNPTNSTIHFKLNISESEIFSLKIFNIAGQKIMESKVQNGENNVDVRSLPDGLYYLIIASNDKLLYRTKFTVIK</sequence>
<dbReference type="InterPro" id="IPR026444">
    <property type="entry name" value="Secre_tail"/>
</dbReference>
<reference evidence="2 3" key="1">
    <citation type="submission" date="2023-04" db="EMBL/GenBank/DDBJ databases">
        <title>Draft genome sequence of acteroides sedimenti strain YN3PY1.</title>
        <authorList>
            <person name="Yoshida N."/>
        </authorList>
    </citation>
    <scope>NUCLEOTIDE SEQUENCE [LARGE SCALE GENOMIC DNA]</scope>
    <source>
        <strain evidence="2 3">YN3PY1</strain>
    </source>
</reference>
<dbReference type="RefSeq" id="WP_353333240.1">
    <property type="nucleotide sequence ID" value="NZ_AP028055.1"/>
</dbReference>
<feature type="domain" description="Secretion system C-terminal sorting" evidence="1">
    <location>
        <begin position="129"/>
        <end position="199"/>
    </location>
</feature>